<dbReference type="Proteomes" id="UP001281761">
    <property type="component" value="Unassembled WGS sequence"/>
</dbReference>
<feature type="compositionally biased region" description="Low complexity" evidence="7">
    <location>
        <begin position="535"/>
        <end position="548"/>
    </location>
</feature>
<keyword evidence="3 6" id="KW-0694">RNA-binding</keyword>
<feature type="domain" description="RRM" evidence="8">
    <location>
        <begin position="12"/>
        <end position="95"/>
    </location>
</feature>
<evidence type="ECO:0000313" key="9">
    <source>
        <dbReference type="EMBL" id="KAK2948214.1"/>
    </source>
</evidence>
<feature type="compositionally biased region" description="Polar residues" evidence="7">
    <location>
        <begin position="924"/>
        <end position="936"/>
    </location>
</feature>
<keyword evidence="2" id="KW-0507">mRNA processing</keyword>
<dbReference type="PANTHER" id="PTHR48028:SF4">
    <property type="entry name" value="SC35-LIKE SPLICING FACTOR"/>
    <property type="match status" value="1"/>
</dbReference>
<feature type="compositionally biased region" description="Polar residues" evidence="7">
    <location>
        <begin position="408"/>
        <end position="421"/>
    </location>
</feature>
<evidence type="ECO:0000256" key="1">
    <source>
        <dbReference type="ARBA" id="ARBA00004123"/>
    </source>
</evidence>
<keyword evidence="4" id="KW-0508">mRNA splicing</keyword>
<keyword evidence="10" id="KW-1185">Reference proteome</keyword>
<feature type="region of interest" description="Disordered" evidence="7">
    <location>
        <begin position="276"/>
        <end position="515"/>
    </location>
</feature>
<comment type="subcellular location">
    <subcellularLocation>
        <location evidence="1">Nucleus</location>
    </subcellularLocation>
</comment>
<proteinExistence type="predicted"/>
<evidence type="ECO:0000313" key="10">
    <source>
        <dbReference type="Proteomes" id="UP001281761"/>
    </source>
</evidence>
<dbReference type="CDD" id="cd00590">
    <property type="entry name" value="RRM_SF"/>
    <property type="match status" value="2"/>
</dbReference>
<feature type="compositionally biased region" description="Low complexity" evidence="7">
    <location>
        <begin position="858"/>
        <end position="872"/>
    </location>
</feature>
<dbReference type="PANTHER" id="PTHR48028">
    <property type="entry name" value="GLYCINE-RICH RNA-BINDING PROTEIN RZ1A"/>
    <property type="match status" value="1"/>
</dbReference>
<keyword evidence="5" id="KW-0539">Nucleus</keyword>
<feature type="region of interest" description="Disordered" evidence="7">
    <location>
        <begin position="845"/>
        <end position="936"/>
    </location>
</feature>
<protein>
    <recommendedName>
        <fullName evidence="8">RRM domain-containing protein</fullName>
    </recommendedName>
</protein>
<dbReference type="InterPro" id="IPR035979">
    <property type="entry name" value="RBD_domain_sf"/>
</dbReference>
<evidence type="ECO:0000256" key="3">
    <source>
        <dbReference type="ARBA" id="ARBA00022884"/>
    </source>
</evidence>
<evidence type="ECO:0000256" key="7">
    <source>
        <dbReference type="SAM" id="MobiDB-lite"/>
    </source>
</evidence>
<feature type="compositionally biased region" description="Basic and acidic residues" evidence="7">
    <location>
        <begin position="276"/>
        <end position="301"/>
    </location>
</feature>
<comment type="caution">
    <text evidence="9">The sequence shown here is derived from an EMBL/GenBank/DDBJ whole genome shotgun (WGS) entry which is preliminary data.</text>
</comment>
<evidence type="ECO:0000259" key="8">
    <source>
        <dbReference type="PROSITE" id="PS50102"/>
    </source>
</evidence>
<name>A0ABQ9X951_9EUKA</name>
<feature type="compositionally biased region" description="Low complexity" evidence="7">
    <location>
        <begin position="757"/>
        <end position="769"/>
    </location>
</feature>
<feature type="domain" description="RRM" evidence="8">
    <location>
        <begin position="188"/>
        <end position="272"/>
    </location>
</feature>
<feature type="region of interest" description="Disordered" evidence="7">
    <location>
        <begin position="529"/>
        <end position="558"/>
    </location>
</feature>
<dbReference type="PROSITE" id="PS50102">
    <property type="entry name" value="RRM"/>
    <property type="match status" value="2"/>
</dbReference>
<feature type="compositionally biased region" description="Polar residues" evidence="7">
    <location>
        <begin position="440"/>
        <end position="451"/>
    </location>
</feature>
<dbReference type="InterPro" id="IPR051106">
    <property type="entry name" value="RNA-bind/splicing_reg"/>
</dbReference>
<dbReference type="Gene3D" id="3.30.70.330">
    <property type="match status" value="3"/>
</dbReference>
<dbReference type="SUPFAM" id="SSF54928">
    <property type="entry name" value="RNA-binding domain, RBD"/>
    <property type="match status" value="2"/>
</dbReference>
<evidence type="ECO:0000256" key="2">
    <source>
        <dbReference type="ARBA" id="ARBA00022664"/>
    </source>
</evidence>
<reference evidence="9 10" key="1">
    <citation type="journal article" date="2022" name="bioRxiv">
        <title>Genomics of Preaxostyla Flagellates Illuminates Evolutionary Transitions and the Path Towards Mitochondrial Loss.</title>
        <authorList>
            <person name="Novak L.V.F."/>
            <person name="Treitli S.C."/>
            <person name="Pyrih J."/>
            <person name="Halakuc P."/>
            <person name="Pipaliya S.V."/>
            <person name="Vacek V."/>
            <person name="Brzon O."/>
            <person name="Soukal P."/>
            <person name="Eme L."/>
            <person name="Dacks J.B."/>
            <person name="Karnkowska A."/>
            <person name="Elias M."/>
            <person name="Hampl V."/>
        </authorList>
    </citation>
    <scope>NUCLEOTIDE SEQUENCE [LARGE SCALE GENOMIC DNA]</scope>
    <source>
        <strain evidence="9">NAU3</strain>
        <tissue evidence="9">Gut</tissue>
    </source>
</reference>
<evidence type="ECO:0000256" key="4">
    <source>
        <dbReference type="ARBA" id="ARBA00023187"/>
    </source>
</evidence>
<organism evidence="9 10">
    <name type="scientific">Blattamonas nauphoetae</name>
    <dbReference type="NCBI Taxonomy" id="2049346"/>
    <lineage>
        <taxon>Eukaryota</taxon>
        <taxon>Metamonada</taxon>
        <taxon>Preaxostyla</taxon>
        <taxon>Oxymonadida</taxon>
        <taxon>Blattamonas</taxon>
    </lineage>
</organism>
<dbReference type="InterPro" id="IPR000504">
    <property type="entry name" value="RRM_dom"/>
</dbReference>
<feature type="compositionally biased region" description="Low complexity" evidence="7">
    <location>
        <begin position="494"/>
        <end position="508"/>
    </location>
</feature>
<sequence>MEAPNEQQTALYGVYLSNIPDYINQPMIRNAYSKYGEILEVSVVSKRSSPSENYAFVRYRKLESTFEVLDDKSPPVFTDPETQEETTLSASFADAKNCLFIAGIPTELNEAKAKAYLEEITSIKTQRFTLGTFPDGGSRGHGWATYSSHTIAVDALQLLGTTHATDVPLFGYFARRRAFDPRQLDSVKSLFIKGIAAPSDWQRLHNWIMDLIPLSARPCLKIVMIPTDVKTRQQMGHAYAHFRCKDAAEMALEKLDGAVFEGRRLKVEWALPKEMRRGRKDAEGNVKLKDYKEKEEPPCEHTKRRMNSMTGYGTEHETQGDGAAVTSRPDSPSRSDPTSETQSANRTPTAPSLKSQNRGKDSKTTSPPSRSEKDDKPAPVKGKQVILFNPRPKPESPLNATVMPKAKSTYTPKTSLGTNFETPTFPALPTLPPQLQYTPSIASESSSTPPQIASEAPPLNQTQLKNSRPFVPQNKQTKPKQTTRYYAPFSSTISSQNPQPENSPSDSPVNRSTTSDLAQALNQPLHTQTNAIPHSSSSSDQLDSVSSLPGPPEVFKYNQPKTKRVHFNPIHRPIVIDRHTHALPLLQDAMVQPLVSQRANLSFAKYTTDGKKGIANIPPSAPSPHSFADDVIHDVDSPYTSVSSYRYGEEHQSSFLPMSHQNVSPRATSYSLHQSHTNTHSDHVATGKTLPQSQSSLYFDDFAPANTQLSFLSEHSPSFEALSASPTPSHPAISLFSDDYRLDVSDQIITGISFTSSLTSSHLSPPTTFGRNGPQFMSPDVSASLAPPIQGLSSFLDGPTLDNYSEPRLSGHIGSSFDIPKTDYFSFAPHSQTQELAKGLFDLAPSQHSEQISPSPSPSTLDSSFLSSKSNPVYLSNNPLSNSLQDTTKPLRSSHDSSDKLTISHPSLHMQYHSPERSDGSMFSDFSNTLQQESSF</sequence>
<dbReference type="SMART" id="SM00360">
    <property type="entry name" value="RRM"/>
    <property type="match status" value="2"/>
</dbReference>
<feature type="compositionally biased region" description="Polar residues" evidence="7">
    <location>
        <begin position="873"/>
        <end position="891"/>
    </location>
</feature>
<feature type="region of interest" description="Disordered" evidence="7">
    <location>
        <begin position="757"/>
        <end position="783"/>
    </location>
</feature>
<accession>A0ABQ9X951</accession>
<dbReference type="InterPro" id="IPR012677">
    <property type="entry name" value="Nucleotide-bd_a/b_plait_sf"/>
</dbReference>
<dbReference type="Pfam" id="PF00076">
    <property type="entry name" value="RRM_1"/>
    <property type="match status" value="2"/>
</dbReference>
<feature type="compositionally biased region" description="Polar residues" evidence="7">
    <location>
        <begin position="340"/>
        <end position="356"/>
    </location>
</feature>
<dbReference type="EMBL" id="JARBJD010000181">
    <property type="protein sequence ID" value="KAK2948214.1"/>
    <property type="molecule type" value="Genomic_DNA"/>
</dbReference>
<evidence type="ECO:0000256" key="5">
    <source>
        <dbReference type="ARBA" id="ARBA00023242"/>
    </source>
</evidence>
<feature type="compositionally biased region" description="Polar residues" evidence="7">
    <location>
        <begin position="473"/>
        <end position="493"/>
    </location>
</feature>
<feature type="compositionally biased region" description="Low complexity" evidence="7">
    <location>
        <begin position="326"/>
        <end position="339"/>
    </location>
</feature>
<evidence type="ECO:0000256" key="6">
    <source>
        <dbReference type="PROSITE-ProRule" id="PRU00176"/>
    </source>
</evidence>
<gene>
    <name evidence="9" type="ORF">BLNAU_16833</name>
</gene>
<feature type="compositionally biased region" description="Low complexity" evidence="7">
    <location>
        <begin position="422"/>
        <end position="439"/>
    </location>
</feature>